<reference evidence="1 2" key="1">
    <citation type="submission" date="2016-02" db="EMBL/GenBank/DDBJ databases">
        <title>Genome sequence of Clostridium thermobutyricum DSM 4928.</title>
        <authorList>
            <person name="Poehlein A."/>
            <person name="Daniel R."/>
        </authorList>
    </citation>
    <scope>NUCLEOTIDE SEQUENCE [LARGE SCALE GENOMIC DNA]</scope>
    <source>
        <strain evidence="1 2">DSM 4928</strain>
    </source>
</reference>
<dbReference type="Proteomes" id="UP000191448">
    <property type="component" value="Unassembled WGS sequence"/>
</dbReference>
<dbReference type="RefSeq" id="WP_080023789.1">
    <property type="nucleotide sequence ID" value="NZ_LTAY01000070.1"/>
</dbReference>
<accession>A0A1V4STD5</accession>
<dbReference type="EMBL" id="LTAY01000070">
    <property type="protein sequence ID" value="OPX46716.1"/>
    <property type="molecule type" value="Genomic_DNA"/>
</dbReference>
<dbReference type="AlphaFoldDB" id="A0A1V4STD5"/>
<dbReference type="CDD" id="cd10912">
    <property type="entry name" value="PIN_YacP-like"/>
    <property type="match status" value="1"/>
</dbReference>
<gene>
    <name evidence="1" type="ORF">CLTHE_25360</name>
</gene>
<evidence type="ECO:0000313" key="2">
    <source>
        <dbReference type="Proteomes" id="UP000191448"/>
    </source>
</evidence>
<dbReference type="InterPro" id="IPR010298">
    <property type="entry name" value="YacP-like"/>
</dbReference>
<name>A0A1V4STD5_9CLOT</name>
<dbReference type="PANTHER" id="PTHR34547">
    <property type="entry name" value="YACP-LIKE NYN DOMAIN PROTEIN"/>
    <property type="match status" value="1"/>
</dbReference>
<proteinExistence type="predicted"/>
<organism evidence="1 2">
    <name type="scientific">Clostridium thermobutyricum DSM 4928</name>
    <dbReference type="NCBI Taxonomy" id="1121339"/>
    <lineage>
        <taxon>Bacteria</taxon>
        <taxon>Bacillati</taxon>
        <taxon>Bacillota</taxon>
        <taxon>Clostridia</taxon>
        <taxon>Eubacteriales</taxon>
        <taxon>Clostridiaceae</taxon>
        <taxon>Clostridium</taxon>
    </lineage>
</organism>
<dbReference type="Pfam" id="PF05991">
    <property type="entry name" value="NYN_YacP"/>
    <property type="match status" value="1"/>
</dbReference>
<sequence length="170" mass="19650">MKIIFVDGYNVINSWPNLKIDKEEGFEGARQKLIRIMENYGTYKNDKIIIVFDAHMVQGSIEKQEKITKLLTIVFTKAGETADAFIEREVDAIGRKYEVCVVTSDNLEQQTIFQRGASRKSSPEFYKEVLMAEHKIKIETEKNKISHKNNLSDNIDYDTLAKLEAIRRSE</sequence>
<evidence type="ECO:0000313" key="1">
    <source>
        <dbReference type="EMBL" id="OPX46716.1"/>
    </source>
</evidence>
<protein>
    <submittedName>
        <fullName evidence="1">YacP-like NYN domain protein</fullName>
    </submittedName>
</protein>
<dbReference type="OrthoDB" id="9792160at2"/>
<dbReference type="PANTHER" id="PTHR34547:SF1">
    <property type="entry name" value="YACP-LIKE NYN DOMAIN PROTEIN"/>
    <property type="match status" value="1"/>
</dbReference>
<comment type="caution">
    <text evidence="1">The sequence shown here is derived from an EMBL/GenBank/DDBJ whole genome shotgun (WGS) entry which is preliminary data.</text>
</comment>